<name>A0A0G3HCL6_9CORY</name>
<evidence type="ECO:0000259" key="1">
    <source>
        <dbReference type="PROSITE" id="PS50925"/>
    </source>
</evidence>
<dbReference type="InterPro" id="IPR036046">
    <property type="entry name" value="Acylphosphatase-like_dom_sf"/>
</dbReference>
<dbReference type="AlphaFoldDB" id="A0A0G3HCL6"/>
<evidence type="ECO:0000313" key="3">
    <source>
        <dbReference type="Proteomes" id="UP000035540"/>
    </source>
</evidence>
<dbReference type="KEGG" id="cted:CTEST_11250"/>
<dbReference type="OrthoDB" id="196105at2"/>
<sequence>MVPAGTTTSISNPLRYLVYTSIAAGHPGNEEMEEILTAARSHNADADITGFLLYRDFRFVQFLEGSPEAIGSLMESIARDPRHTDVRVIIDEPGAARSFPNWSMGFRIPEPSKKHPLADMRDSFSDATTSTDQDVISRAIREFSLWIKVREAEDAVGVPAS</sequence>
<dbReference type="GO" id="GO:0071949">
    <property type="term" value="F:FAD binding"/>
    <property type="evidence" value="ECO:0007669"/>
    <property type="project" value="InterPro"/>
</dbReference>
<feature type="domain" description="BLUF" evidence="1">
    <location>
        <begin position="14"/>
        <end position="105"/>
    </location>
</feature>
<dbReference type="PROSITE" id="PS50925">
    <property type="entry name" value="BLUF"/>
    <property type="match status" value="1"/>
</dbReference>
<keyword evidence="3" id="KW-1185">Reference proteome</keyword>
<dbReference type="GO" id="GO:0009882">
    <property type="term" value="F:blue light photoreceptor activity"/>
    <property type="evidence" value="ECO:0007669"/>
    <property type="project" value="InterPro"/>
</dbReference>
<dbReference type="EMBL" id="CP011545">
    <property type="protein sequence ID" value="AKK09658.1"/>
    <property type="molecule type" value="Genomic_DNA"/>
</dbReference>
<dbReference type="Pfam" id="PF04940">
    <property type="entry name" value="BLUF"/>
    <property type="match status" value="1"/>
</dbReference>
<organism evidence="2 3">
    <name type="scientific">Corynebacterium testudinoris</name>
    <dbReference type="NCBI Taxonomy" id="136857"/>
    <lineage>
        <taxon>Bacteria</taxon>
        <taxon>Bacillati</taxon>
        <taxon>Actinomycetota</taxon>
        <taxon>Actinomycetes</taxon>
        <taxon>Mycobacteriales</taxon>
        <taxon>Corynebacteriaceae</taxon>
        <taxon>Corynebacterium</taxon>
    </lineage>
</organism>
<dbReference type="STRING" id="136857.CTEST_11250"/>
<dbReference type="PATRIC" id="fig|136857.5.peg.2221"/>
<proteinExistence type="predicted"/>
<gene>
    <name evidence="2" type="ORF">CTEST_11250</name>
</gene>
<dbReference type="InterPro" id="IPR007024">
    <property type="entry name" value="BLUF_domain"/>
</dbReference>
<evidence type="ECO:0000313" key="2">
    <source>
        <dbReference type="EMBL" id="AKK09658.1"/>
    </source>
</evidence>
<reference evidence="2 3" key="1">
    <citation type="journal article" date="2015" name="Genome Announc.">
        <title>Complete Genome Sequence of the Type Strain Corynebacterium testudinoris DSM 44614, Recovered from Necrotic Lesions in the Mouth of a Tortoise.</title>
        <authorList>
            <person name="Ruckert C."/>
            <person name="Kriete M."/>
            <person name="Jaenicke S."/>
            <person name="Winkler A."/>
            <person name="Tauch A."/>
        </authorList>
    </citation>
    <scope>NUCLEOTIDE SEQUENCE [LARGE SCALE GENOMIC DNA]</scope>
    <source>
        <strain evidence="2 3">DSM 44614</strain>
    </source>
</reference>
<dbReference type="Gene3D" id="3.30.70.100">
    <property type="match status" value="1"/>
</dbReference>
<accession>A0A0G3HCL6</accession>
<dbReference type="SMART" id="SM01034">
    <property type="entry name" value="BLUF"/>
    <property type="match status" value="1"/>
</dbReference>
<dbReference type="SUPFAM" id="SSF54975">
    <property type="entry name" value="Acylphosphatase/BLUF domain-like"/>
    <property type="match status" value="1"/>
</dbReference>
<dbReference type="Proteomes" id="UP000035540">
    <property type="component" value="Chromosome"/>
</dbReference>
<protein>
    <submittedName>
        <fullName evidence="2">Sensor of blue-light using FAD</fullName>
    </submittedName>
</protein>
<reference evidence="3" key="2">
    <citation type="submission" date="2015-05" db="EMBL/GenBank/DDBJ databases">
        <title>Complete genome sequence of Corynebacterium testudinoris DSM 44614, recovered from necrotic lesions in the mouth of a tortoise.</title>
        <authorList>
            <person name="Ruckert C."/>
            <person name="Albersmeier A."/>
            <person name="Winkler A."/>
            <person name="Tauch A."/>
        </authorList>
    </citation>
    <scope>NUCLEOTIDE SEQUENCE [LARGE SCALE GENOMIC DNA]</scope>
    <source>
        <strain evidence="3">DSM 44614</strain>
    </source>
</reference>